<comment type="caution">
    <text evidence="1">The sequence shown here is derived from an EMBL/GenBank/DDBJ whole genome shotgun (WGS) entry which is preliminary data.</text>
</comment>
<dbReference type="EMBL" id="AMRG01000023">
    <property type="protein sequence ID" value="EKE79455.1"/>
    <property type="molecule type" value="Genomic_DNA"/>
</dbReference>
<proteinExistence type="predicted"/>
<name>K2KPI5_9GAMM</name>
<reference evidence="1 2" key="1">
    <citation type="journal article" date="2012" name="J. Bacteriol.">
        <title>Genome Sequence of Idiomarina xiamenensis Type Strain 10-D-4.</title>
        <authorList>
            <person name="Lai Q."/>
            <person name="Wang L."/>
            <person name="Wang W."/>
            <person name="Shao Z."/>
        </authorList>
    </citation>
    <scope>NUCLEOTIDE SEQUENCE [LARGE SCALE GENOMIC DNA]</scope>
    <source>
        <strain evidence="1 2">10-D-4</strain>
    </source>
</reference>
<keyword evidence="2" id="KW-1185">Reference proteome</keyword>
<dbReference type="Proteomes" id="UP000014115">
    <property type="component" value="Unassembled WGS sequence"/>
</dbReference>
<gene>
    <name evidence="1" type="ORF">A10D4_12844</name>
</gene>
<dbReference type="PATRIC" id="fig|740709.3.peg.2588"/>
<sequence length="198" mass="22179">MRQHNTSVDGHVLSRPQAIRYFVAKALNRRGLLFKTYVEQVVQHYNATVPEHARELKAFDLNTVNGLMAAQKRISRLVNTPLDERPQPIPSELEEALVEALPETERTECRAHLCERYGVIAVPHSELSSNRELADLGAFVRESGEAIHQLSKVLTNVGIDQMPIKEVMLARKELMDVIETAMCITKQIDNIVSNGASA</sequence>
<evidence type="ECO:0000313" key="2">
    <source>
        <dbReference type="Proteomes" id="UP000014115"/>
    </source>
</evidence>
<dbReference type="STRING" id="740709.A10D4_12844"/>
<evidence type="ECO:0000313" key="1">
    <source>
        <dbReference type="EMBL" id="EKE79455.1"/>
    </source>
</evidence>
<protein>
    <submittedName>
        <fullName evidence="1">Uncharacterized protein</fullName>
    </submittedName>
</protein>
<dbReference type="AlphaFoldDB" id="K2KPI5"/>
<accession>K2KPI5</accession>
<organism evidence="1 2">
    <name type="scientific">Idiomarina xiamenensis 10-D-4</name>
    <dbReference type="NCBI Taxonomy" id="740709"/>
    <lineage>
        <taxon>Bacteria</taxon>
        <taxon>Pseudomonadati</taxon>
        <taxon>Pseudomonadota</taxon>
        <taxon>Gammaproteobacteria</taxon>
        <taxon>Alteromonadales</taxon>
        <taxon>Idiomarinaceae</taxon>
        <taxon>Idiomarina</taxon>
    </lineage>
</organism>